<evidence type="ECO:0000256" key="1">
    <source>
        <dbReference type="ARBA" id="ARBA00022737"/>
    </source>
</evidence>
<accession>A0A538TCQ2</accession>
<feature type="domain" description="ABC transporter" evidence="5">
    <location>
        <begin position="2"/>
        <end position="259"/>
    </location>
</feature>
<evidence type="ECO:0000259" key="5">
    <source>
        <dbReference type="PROSITE" id="PS50893"/>
    </source>
</evidence>
<dbReference type="SMART" id="SM00382">
    <property type="entry name" value="AAA"/>
    <property type="match status" value="2"/>
</dbReference>
<feature type="coiled-coil region" evidence="4">
    <location>
        <begin position="248"/>
        <end position="275"/>
    </location>
</feature>
<dbReference type="PANTHER" id="PTHR19211:SF14">
    <property type="entry name" value="ATP-BINDING CASSETTE SUB-FAMILY F MEMBER 1"/>
    <property type="match status" value="1"/>
</dbReference>
<sequence length="478" mass="53324">MIQLRDVRCSVGPRVLFDELCWSLAPGDRCALVGPNGAGKTTLIRMALGEIAPEAGARVLARGTRLGHLPQEAAERFDGTVLERALEAHREVRAMRDELDDLHRRLASSGPDDPGLPKLLERAGELQHHLGLEGEHALEPEARRVLTGLGFSRVDQDRPLAEFSGGWRMRAALAALLLADPTLLFLDEPTNHLDLPAIEWLEDYLRDFHGGLVVVSHDRVFLDRVANEVFELDAGRLHHYPMTFTRYLEEREARRDQVEAQNAQLDRRIRQLSRFVERFGAKNTKASQAQSKRKLIARLEERRVILPRRPRGLSFQFPAPPHAGRALLLLRDVAFAYDRTDVFSGARLEIERGDKVAIVGANGAGKTTLLRVIAGQLTPRSGAREASPLARMAYFAQHAAEILDGTVTVLEALESVAPPQWRPRLRSLLGTFLFSGDDVHKLCRVLSGGERQRVALARILLEPANLLLLDEPTHHLDL</sequence>
<protein>
    <submittedName>
        <fullName evidence="6">ABC-F family ATP-binding cassette domain-containing protein</fullName>
    </submittedName>
</protein>
<gene>
    <name evidence="6" type="ORF">E6K78_12835</name>
</gene>
<dbReference type="GO" id="GO:0016887">
    <property type="term" value="F:ATP hydrolysis activity"/>
    <property type="evidence" value="ECO:0007669"/>
    <property type="project" value="InterPro"/>
</dbReference>
<proteinExistence type="predicted"/>
<keyword evidence="1" id="KW-0677">Repeat</keyword>
<dbReference type="CDD" id="cd03221">
    <property type="entry name" value="ABCF_EF-3"/>
    <property type="match status" value="1"/>
</dbReference>
<dbReference type="EMBL" id="VBOY01000176">
    <property type="protein sequence ID" value="TMQ61435.1"/>
    <property type="molecule type" value="Genomic_DNA"/>
</dbReference>
<dbReference type="Proteomes" id="UP000316609">
    <property type="component" value="Unassembled WGS sequence"/>
</dbReference>
<dbReference type="PANTHER" id="PTHR19211">
    <property type="entry name" value="ATP-BINDING TRANSPORT PROTEIN-RELATED"/>
    <property type="match status" value="1"/>
</dbReference>
<reference evidence="6 7" key="1">
    <citation type="journal article" date="2019" name="Nat. Microbiol.">
        <title>Mediterranean grassland soil C-N compound turnover is dependent on rainfall and depth, and is mediated by genomically divergent microorganisms.</title>
        <authorList>
            <person name="Diamond S."/>
            <person name="Andeer P.F."/>
            <person name="Li Z."/>
            <person name="Crits-Christoph A."/>
            <person name="Burstein D."/>
            <person name="Anantharaman K."/>
            <person name="Lane K.R."/>
            <person name="Thomas B.C."/>
            <person name="Pan C."/>
            <person name="Northen T.R."/>
            <person name="Banfield J.F."/>
        </authorList>
    </citation>
    <scope>NUCLEOTIDE SEQUENCE [LARGE SCALE GENOMIC DNA]</scope>
    <source>
        <strain evidence="6">WS_8</strain>
    </source>
</reference>
<dbReference type="InterPro" id="IPR027417">
    <property type="entry name" value="P-loop_NTPase"/>
</dbReference>
<evidence type="ECO:0000256" key="3">
    <source>
        <dbReference type="ARBA" id="ARBA00022840"/>
    </source>
</evidence>
<dbReference type="InterPro" id="IPR003439">
    <property type="entry name" value="ABC_transporter-like_ATP-bd"/>
</dbReference>
<dbReference type="Gene3D" id="3.40.50.300">
    <property type="entry name" value="P-loop containing nucleotide triphosphate hydrolases"/>
    <property type="match status" value="2"/>
</dbReference>
<keyword evidence="4" id="KW-0175">Coiled coil</keyword>
<dbReference type="InterPro" id="IPR017871">
    <property type="entry name" value="ABC_transporter-like_CS"/>
</dbReference>
<dbReference type="FunFam" id="3.40.50.300:FF:000011">
    <property type="entry name" value="Putative ABC transporter ATP-binding component"/>
    <property type="match status" value="1"/>
</dbReference>
<dbReference type="InterPro" id="IPR032781">
    <property type="entry name" value="ABC_tran_Xtn"/>
</dbReference>
<dbReference type="PROSITE" id="PS50893">
    <property type="entry name" value="ABC_TRANSPORTER_2"/>
    <property type="match status" value="1"/>
</dbReference>
<evidence type="ECO:0000313" key="6">
    <source>
        <dbReference type="EMBL" id="TMQ61435.1"/>
    </source>
</evidence>
<dbReference type="PROSITE" id="PS00211">
    <property type="entry name" value="ABC_TRANSPORTER_1"/>
    <property type="match status" value="2"/>
</dbReference>
<dbReference type="Pfam" id="PF00005">
    <property type="entry name" value="ABC_tran"/>
    <property type="match status" value="2"/>
</dbReference>
<keyword evidence="3 6" id="KW-0067">ATP-binding</keyword>
<name>A0A538TCQ2_UNCEI</name>
<evidence type="ECO:0000256" key="2">
    <source>
        <dbReference type="ARBA" id="ARBA00022741"/>
    </source>
</evidence>
<dbReference type="InterPro" id="IPR003593">
    <property type="entry name" value="AAA+_ATPase"/>
</dbReference>
<keyword evidence="2" id="KW-0547">Nucleotide-binding</keyword>
<comment type="caution">
    <text evidence="6">The sequence shown here is derived from an EMBL/GenBank/DDBJ whole genome shotgun (WGS) entry which is preliminary data.</text>
</comment>
<dbReference type="GO" id="GO:0005524">
    <property type="term" value="F:ATP binding"/>
    <property type="evidence" value="ECO:0007669"/>
    <property type="project" value="UniProtKB-KW"/>
</dbReference>
<organism evidence="6 7">
    <name type="scientific">Eiseniibacteriota bacterium</name>
    <dbReference type="NCBI Taxonomy" id="2212470"/>
    <lineage>
        <taxon>Bacteria</taxon>
        <taxon>Candidatus Eiseniibacteriota</taxon>
    </lineage>
</organism>
<evidence type="ECO:0000313" key="7">
    <source>
        <dbReference type="Proteomes" id="UP000316609"/>
    </source>
</evidence>
<dbReference type="InterPro" id="IPR050611">
    <property type="entry name" value="ABCF"/>
</dbReference>
<feature type="non-terminal residue" evidence="6">
    <location>
        <position position="478"/>
    </location>
</feature>
<dbReference type="AlphaFoldDB" id="A0A538TCQ2"/>
<evidence type="ECO:0000256" key="4">
    <source>
        <dbReference type="SAM" id="Coils"/>
    </source>
</evidence>
<dbReference type="Pfam" id="PF12848">
    <property type="entry name" value="ABC_tran_Xtn"/>
    <property type="match status" value="1"/>
</dbReference>
<dbReference type="SUPFAM" id="SSF52540">
    <property type="entry name" value="P-loop containing nucleoside triphosphate hydrolases"/>
    <property type="match status" value="2"/>
</dbReference>